<accession>A0A3A9YZG4</accession>
<name>A0A3A9YZG4_9ACTN</name>
<sequence length="348" mass="37322">MRVGSARAAARDWIERHGSREPGFLGAYVTGSTVGMADEARLPPGSDLDLVVVTLAPPEVKLGKFLHQGALLEVTHQAASELSSPEAVLSSYHLATPFVTDTILADPTGRLARLRAAVAREFAEPRWVRARWGEARRRVEDGLRGLDPAADWPRAVLGWLFPTGVTTHVLLVAGLRNPTVRLRYLAVGELLDGLGHPERHARLLDLLGCGALTAGRAARHLDALAVAFDAAAAVARTPFPFRSDISQAARPIALDASRRLIEAGRHREVAFWLAATFARCHVILGADGDAGTESALAPAFHEMCADLGIASPADLRERAARVLAFLPTLEEWAEETLAATLAARRLPG</sequence>
<evidence type="ECO:0000313" key="2">
    <source>
        <dbReference type="Proteomes" id="UP000272474"/>
    </source>
</evidence>
<dbReference type="RefSeq" id="WP_120680415.1">
    <property type="nucleotide sequence ID" value="NZ_RBAL01000008.1"/>
</dbReference>
<keyword evidence="2" id="KW-1185">Reference proteome</keyword>
<protein>
    <recommendedName>
        <fullName evidence="3">Nucleotidyltransferase domain-containing protein</fullName>
    </recommendedName>
</protein>
<dbReference type="AlphaFoldDB" id="A0A3A9YZG4"/>
<dbReference type="EMBL" id="RBAL01000008">
    <property type="protein sequence ID" value="RKN41345.1"/>
    <property type="molecule type" value="Genomic_DNA"/>
</dbReference>
<organism evidence="1 2">
    <name type="scientific">Streptomyces hoynatensis</name>
    <dbReference type="NCBI Taxonomy" id="1141874"/>
    <lineage>
        <taxon>Bacteria</taxon>
        <taxon>Bacillati</taxon>
        <taxon>Actinomycetota</taxon>
        <taxon>Actinomycetes</taxon>
        <taxon>Kitasatosporales</taxon>
        <taxon>Streptomycetaceae</taxon>
        <taxon>Streptomyces</taxon>
    </lineage>
</organism>
<evidence type="ECO:0000313" key="1">
    <source>
        <dbReference type="EMBL" id="RKN41345.1"/>
    </source>
</evidence>
<comment type="caution">
    <text evidence="1">The sequence shown here is derived from an EMBL/GenBank/DDBJ whole genome shotgun (WGS) entry which is preliminary data.</text>
</comment>
<evidence type="ECO:0008006" key="3">
    <source>
        <dbReference type="Google" id="ProtNLM"/>
    </source>
</evidence>
<dbReference type="OrthoDB" id="3659232at2"/>
<dbReference type="Proteomes" id="UP000272474">
    <property type="component" value="Unassembled WGS sequence"/>
</dbReference>
<reference evidence="1 2" key="1">
    <citation type="journal article" date="2014" name="Int. J. Syst. Evol. Microbiol.">
        <title>Streptomyces hoynatensis sp. nov., isolated from deep marine sediment.</title>
        <authorList>
            <person name="Veyisoglu A."/>
            <person name="Sahin N."/>
        </authorList>
    </citation>
    <scope>NUCLEOTIDE SEQUENCE [LARGE SCALE GENOMIC DNA]</scope>
    <source>
        <strain evidence="1 2">KCTC 29097</strain>
    </source>
</reference>
<proteinExistence type="predicted"/>
<gene>
    <name evidence="1" type="ORF">D7294_16165</name>
</gene>